<keyword evidence="1" id="KW-0472">Membrane</keyword>
<dbReference type="EMBL" id="FN648796">
    <property type="protein sequence ID" value="CBJ27205.1"/>
    <property type="molecule type" value="Genomic_DNA"/>
</dbReference>
<accession>D7G4W2</accession>
<reference evidence="2 3" key="1">
    <citation type="journal article" date="2010" name="Nature">
        <title>The Ectocarpus genome and the independent evolution of multicellularity in brown algae.</title>
        <authorList>
            <person name="Cock J.M."/>
            <person name="Sterck L."/>
            <person name="Rouze P."/>
            <person name="Scornet D."/>
            <person name="Allen A.E."/>
            <person name="Amoutzias G."/>
            <person name="Anthouard V."/>
            <person name="Artiguenave F."/>
            <person name="Aury J.M."/>
            <person name="Badger J.H."/>
            <person name="Beszteri B."/>
            <person name="Billiau K."/>
            <person name="Bonnet E."/>
            <person name="Bothwell J.H."/>
            <person name="Bowler C."/>
            <person name="Boyen C."/>
            <person name="Brownlee C."/>
            <person name="Carrano C.J."/>
            <person name="Charrier B."/>
            <person name="Cho G.Y."/>
            <person name="Coelho S.M."/>
            <person name="Collen J."/>
            <person name="Corre E."/>
            <person name="Da Silva C."/>
            <person name="Delage L."/>
            <person name="Delaroque N."/>
            <person name="Dittami S.M."/>
            <person name="Doulbeau S."/>
            <person name="Elias M."/>
            <person name="Farnham G."/>
            <person name="Gachon C.M."/>
            <person name="Gschloessl B."/>
            <person name="Heesch S."/>
            <person name="Jabbari K."/>
            <person name="Jubin C."/>
            <person name="Kawai H."/>
            <person name="Kimura K."/>
            <person name="Kloareg B."/>
            <person name="Kupper F.C."/>
            <person name="Lang D."/>
            <person name="Le Bail A."/>
            <person name="Leblanc C."/>
            <person name="Lerouge P."/>
            <person name="Lohr M."/>
            <person name="Lopez P.J."/>
            <person name="Martens C."/>
            <person name="Maumus F."/>
            <person name="Michel G."/>
            <person name="Miranda-Saavedra D."/>
            <person name="Morales J."/>
            <person name="Moreau H."/>
            <person name="Motomura T."/>
            <person name="Nagasato C."/>
            <person name="Napoli C.A."/>
            <person name="Nelson D.R."/>
            <person name="Nyvall-Collen P."/>
            <person name="Peters A.F."/>
            <person name="Pommier C."/>
            <person name="Potin P."/>
            <person name="Poulain J."/>
            <person name="Quesneville H."/>
            <person name="Read B."/>
            <person name="Rensing S.A."/>
            <person name="Ritter A."/>
            <person name="Rousvoal S."/>
            <person name="Samanta M."/>
            <person name="Samson G."/>
            <person name="Schroeder D.C."/>
            <person name="Segurens B."/>
            <person name="Strittmatter M."/>
            <person name="Tonon T."/>
            <person name="Tregear J.W."/>
            <person name="Valentin K."/>
            <person name="von Dassow P."/>
            <person name="Yamagishi T."/>
            <person name="Van de Peer Y."/>
            <person name="Wincker P."/>
        </authorList>
    </citation>
    <scope>NUCLEOTIDE SEQUENCE [LARGE SCALE GENOMIC DNA]</scope>
    <source>
        <strain evidence="3">Ec32 / CCAP1310/4</strain>
    </source>
</reference>
<sequence>MGLLLFVTAGTQAWLASMIRRKGIEILDESYYMAAGDPVVGFLAYGVGACSVMVTLMAEAGQGVEIATWTMIVWAVITVVISVTRSFDQIAVYGCLNDYDYCVENFIDLRYSYGDCLCGKGHSVDLHVDVAQNVNFACDDIMDTVDDMLASYILTWFILVEIVVTVVLQARRWLPCWRHHCPQRIR</sequence>
<dbReference type="OrthoDB" id="10294425at2759"/>
<proteinExistence type="predicted"/>
<name>D7G4W2_ECTSI</name>
<evidence type="ECO:0000313" key="3">
    <source>
        <dbReference type="Proteomes" id="UP000002630"/>
    </source>
</evidence>
<dbReference type="InParanoid" id="D7G4W2"/>
<evidence type="ECO:0000256" key="1">
    <source>
        <dbReference type="SAM" id="Phobius"/>
    </source>
</evidence>
<keyword evidence="3" id="KW-1185">Reference proteome</keyword>
<keyword evidence="1" id="KW-1133">Transmembrane helix</keyword>
<feature type="transmembrane region" description="Helical" evidence="1">
    <location>
        <begin position="66"/>
        <end position="84"/>
    </location>
</feature>
<feature type="transmembrane region" description="Helical" evidence="1">
    <location>
        <begin position="149"/>
        <end position="168"/>
    </location>
</feature>
<gene>
    <name evidence="2" type="ORF">Esi_0058_0124</name>
</gene>
<protein>
    <submittedName>
        <fullName evidence="2">Uncharacterized protein</fullName>
    </submittedName>
</protein>
<evidence type="ECO:0000313" key="2">
    <source>
        <dbReference type="EMBL" id="CBJ27205.1"/>
    </source>
</evidence>
<dbReference type="Proteomes" id="UP000002630">
    <property type="component" value="Linkage Group LG08"/>
</dbReference>
<organism evidence="2 3">
    <name type="scientific">Ectocarpus siliculosus</name>
    <name type="common">Brown alga</name>
    <name type="synonym">Conferva siliculosa</name>
    <dbReference type="NCBI Taxonomy" id="2880"/>
    <lineage>
        <taxon>Eukaryota</taxon>
        <taxon>Sar</taxon>
        <taxon>Stramenopiles</taxon>
        <taxon>Ochrophyta</taxon>
        <taxon>PX clade</taxon>
        <taxon>Phaeophyceae</taxon>
        <taxon>Ectocarpales</taxon>
        <taxon>Ectocarpaceae</taxon>
        <taxon>Ectocarpus</taxon>
    </lineage>
</organism>
<dbReference type="AlphaFoldDB" id="D7G4W2"/>
<keyword evidence="1" id="KW-0812">Transmembrane</keyword>
<dbReference type="EMBL" id="FN649733">
    <property type="protein sequence ID" value="CBJ27205.1"/>
    <property type="molecule type" value="Genomic_DNA"/>
</dbReference>
<feature type="transmembrane region" description="Helical" evidence="1">
    <location>
        <begin position="39"/>
        <end position="59"/>
    </location>
</feature>